<keyword evidence="2" id="KW-1185">Reference proteome</keyword>
<proteinExistence type="predicted"/>
<dbReference type="EMBL" id="JABBNT010000002">
    <property type="protein sequence ID" value="NMM44313.1"/>
    <property type="molecule type" value="Genomic_DNA"/>
</dbReference>
<evidence type="ECO:0000313" key="1">
    <source>
        <dbReference type="EMBL" id="NMM44313.1"/>
    </source>
</evidence>
<organism evidence="1 2">
    <name type="scientific">Pacificispira spongiicola</name>
    <dbReference type="NCBI Taxonomy" id="2729598"/>
    <lineage>
        <taxon>Bacteria</taxon>
        <taxon>Pseudomonadati</taxon>
        <taxon>Pseudomonadota</taxon>
        <taxon>Alphaproteobacteria</taxon>
        <taxon>Rhodospirillales</taxon>
        <taxon>Rhodospirillaceae</taxon>
        <taxon>Pacificispira</taxon>
    </lineage>
</organism>
<sequence length="65" mass="6828">MGYYAFANLPDTDLSAIKELETRIGKPLVALKPVELEAAPVDDGTLSAIRDLESKLGVALVAVAS</sequence>
<evidence type="ECO:0000313" key="2">
    <source>
        <dbReference type="Proteomes" id="UP000539372"/>
    </source>
</evidence>
<dbReference type="AlphaFoldDB" id="A0A7Y0DZF0"/>
<protein>
    <submittedName>
        <fullName evidence="1">Uncharacterized protein</fullName>
    </submittedName>
</protein>
<reference evidence="1 2" key="1">
    <citation type="submission" date="2020-04" db="EMBL/GenBank/DDBJ databases">
        <title>Rhodospirillaceae bacterium KN72 isolated from deep sea.</title>
        <authorList>
            <person name="Zhang D.-C."/>
        </authorList>
    </citation>
    <scope>NUCLEOTIDE SEQUENCE [LARGE SCALE GENOMIC DNA]</scope>
    <source>
        <strain evidence="1 2">KN72</strain>
    </source>
</reference>
<gene>
    <name evidence="1" type="ORF">HH303_07475</name>
</gene>
<dbReference type="RefSeq" id="WP_169624604.1">
    <property type="nucleotide sequence ID" value="NZ_JABBNT010000002.1"/>
</dbReference>
<comment type="caution">
    <text evidence="1">The sequence shown here is derived from an EMBL/GenBank/DDBJ whole genome shotgun (WGS) entry which is preliminary data.</text>
</comment>
<name>A0A7Y0DZF0_9PROT</name>
<dbReference type="Proteomes" id="UP000539372">
    <property type="component" value="Unassembled WGS sequence"/>
</dbReference>
<accession>A0A7Y0DZF0</accession>